<dbReference type="Gramene" id="ERM97228">
    <property type="protein sequence ID" value="ERM97228"/>
    <property type="gene ID" value="AMTR_s00119p00075570"/>
</dbReference>
<reference evidence="3" key="1">
    <citation type="journal article" date="2013" name="Science">
        <title>The Amborella genome and the evolution of flowering plants.</title>
        <authorList>
            <consortium name="Amborella Genome Project"/>
        </authorList>
    </citation>
    <scope>NUCLEOTIDE SEQUENCE [LARGE SCALE GENOMIC DNA]</scope>
</reference>
<keyword evidence="1" id="KW-0732">Signal</keyword>
<keyword evidence="3" id="KW-1185">Reference proteome</keyword>
<name>W1NNI1_AMBTC</name>
<gene>
    <name evidence="2" type="ORF">AMTR_s00119p00075570</name>
</gene>
<evidence type="ECO:0000256" key="1">
    <source>
        <dbReference type="SAM" id="SignalP"/>
    </source>
</evidence>
<accession>W1NNI1</accession>
<sequence length="98" mass="10699">MAKFFSLGLLFLLFLFFIATSEFAPEEREQLTKKVHKSALMLAHGDVQRHSITSHACSFAKSVAGNVSVCPLASMATSRFVLATMTGRPRGEDPNAPK</sequence>
<feature type="chain" id="PRO_5004806820" description="BURP domain-containing protein" evidence="1">
    <location>
        <begin position="24"/>
        <end position="98"/>
    </location>
</feature>
<organism evidence="2 3">
    <name type="scientific">Amborella trichopoda</name>
    <dbReference type="NCBI Taxonomy" id="13333"/>
    <lineage>
        <taxon>Eukaryota</taxon>
        <taxon>Viridiplantae</taxon>
        <taxon>Streptophyta</taxon>
        <taxon>Embryophyta</taxon>
        <taxon>Tracheophyta</taxon>
        <taxon>Spermatophyta</taxon>
        <taxon>Magnoliopsida</taxon>
        <taxon>Amborellales</taxon>
        <taxon>Amborellaceae</taxon>
        <taxon>Amborella</taxon>
    </lineage>
</organism>
<dbReference type="AlphaFoldDB" id="W1NNI1"/>
<proteinExistence type="predicted"/>
<dbReference type="EMBL" id="KI396540">
    <property type="protein sequence ID" value="ERM97228.1"/>
    <property type="molecule type" value="Genomic_DNA"/>
</dbReference>
<evidence type="ECO:0008006" key="4">
    <source>
        <dbReference type="Google" id="ProtNLM"/>
    </source>
</evidence>
<evidence type="ECO:0000313" key="2">
    <source>
        <dbReference type="EMBL" id="ERM97228.1"/>
    </source>
</evidence>
<protein>
    <recommendedName>
        <fullName evidence="4">BURP domain-containing protein</fullName>
    </recommendedName>
</protein>
<evidence type="ECO:0000313" key="3">
    <source>
        <dbReference type="Proteomes" id="UP000017836"/>
    </source>
</evidence>
<feature type="signal peptide" evidence="1">
    <location>
        <begin position="1"/>
        <end position="23"/>
    </location>
</feature>
<dbReference type="HOGENOM" id="CLU_2336476_0_0_1"/>
<dbReference type="Proteomes" id="UP000017836">
    <property type="component" value="Unassembled WGS sequence"/>
</dbReference>